<gene>
    <name evidence="1" type="primary">ssaA2_2</name>
    <name evidence="1" type="ORF">SSLFYP27_00113</name>
</gene>
<dbReference type="RefSeq" id="WP_002480606.1">
    <property type="nucleotide sequence ID" value="NZ_CACRUO010000045.1"/>
</dbReference>
<dbReference type="SUPFAM" id="SSF54001">
    <property type="entry name" value="Cysteine proteinases"/>
    <property type="match status" value="1"/>
</dbReference>
<organism evidence="1">
    <name type="scientific">Staphylococcus simulans</name>
    <dbReference type="NCBI Taxonomy" id="1286"/>
    <lineage>
        <taxon>Bacteria</taxon>
        <taxon>Bacillati</taxon>
        <taxon>Bacillota</taxon>
        <taxon>Bacilli</taxon>
        <taxon>Bacillales</taxon>
        <taxon>Staphylococcaceae</taxon>
        <taxon>Staphylococcus</taxon>
    </lineage>
</organism>
<protein>
    <submittedName>
        <fullName evidence="1">Staphylococcal secretory antigen ssaA2</fullName>
    </submittedName>
</protein>
<dbReference type="InterPro" id="IPR038765">
    <property type="entry name" value="Papain-like_cys_pep_sf"/>
</dbReference>
<dbReference type="InterPro" id="IPR007921">
    <property type="entry name" value="CHAP_dom"/>
</dbReference>
<proteinExistence type="predicted"/>
<name>A0A6N3DVE1_STASI</name>
<dbReference type="EMBL" id="CACRUO010000045">
    <property type="protein sequence ID" value="VYU29617.1"/>
    <property type="molecule type" value="Genomic_DNA"/>
</dbReference>
<dbReference type="AlphaFoldDB" id="A0A6N3DVE1"/>
<sequence length="161" mass="18195">MKKLISAGVMLVVLGGATYVAVDHQDEIEHYIEQMKPDPMAFNPYDDGECTDYVFEKVKDDGNMIGKSWGDAKYWADKAEEAGYTVNQQPKASSLLQSPRGEEGHVAYIEHVNDDGSLYVTEMNYVAPHKVTSRTIQPQQVQNYHYIHPKENPKTQDTKEA</sequence>
<dbReference type="Gene3D" id="3.90.1720.10">
    <property type="entry name" value="endopeptidase domain like (from Nostoc punctiforme)"/>
    <property type="match status" value="1"/>
</dbReference>
<evidence type="ECO:0000313" key="1">
    <source>
        <dbReference type="EMBL" id="VYU29617.1"/>
    </source>
</evidence>
<accession>A0A6N3DVE1</accession>
<reference evidence="1" key="1">
    <citation type="submission" date="2019-11" db="EMBL/GenBank/DDBJ databases">
        <authorList>
            <person name="Feng L."/>
        </authorList>
    </citation>
    <scope>NUCLEOTIDE SEQUENCE</scope>
    <source>
        <strain evidence="1">SsimulansLFYP27</strain>
    </source>
</reference>
<dbReference type="Pfam" id="PF05257">
    <property type="entry name" value="CHAP"/>
    <property type="match status" value="1"/>
</dbReference>
<dbReference type="PROSITE" id="PS50911">
    <property type="entry name" value="CHAP"/>
    <property type="match status" value="1"/>
</dbReference>